<dbReference type="GO" id="GO:0046872">
    <property type="term" value="F:metal ion binding"/>
    <property type="evidence" value="ECO:0007669"/>
    <property type="project" value="UniProtKB-KW"/>
</dbReference>
<dbReference type="EMBL" id="SGXC01000002">
    <property type="protein sequence ID" value="RZS80417.1"/>
    <property type="molecule type" value="Genomic_DNA"/>
</dbReference>
<evidence type="ECO:0000313" key="14">
    <source>
        <dbReference type="EMBL" id="RZS80417.1"/>
    </source>
</evidence>
<comment type="caution">
    <text evidence="14">The sequence shown here is derived from an EMBL/GenBank/DDBJ whole genome shotgun (WGS) entry which is preliminary data.</text>
</comment>
<comment type="similarity">
    <text evidence="3">Belongs to the NMT1/THI5 family.</text>
</comment>
<evidence type="ECO:0000256" key="7">
    <source>
        <dbReference type="ARBA" id="ARBA00022898"/>
    </source>
</evidence>
<dbReference type="Pfam" id="PF09084">
    <property type="entry name" value="NMT1"/>
    <property type="match status" value="1"/>
</dbReference>
<keyword evidence="7" id="KW-0663">Pyridoxal phosphate</keyword>
<name>A0A4Q7NCP8_9BURK</name>
<comment type="catalytic activity">
    <reaction evidence="11">
        <text>N(6)-(pyridoxal phosphate)-L-lysyl-[4-amino-5-hydroxymethyl-2-methylpyrimidine phosphate synthase] + L-histidyl-[4-amino-5-hydroxymethyl-2-methylpyrimidine phosphate synthase] + 2 Fe(3+) + 4 H2O = L-lysyl-[4-amino-5-hydroxymethyl-2-methylpyrimidine phosphate synthase] + (2S)-2-amino-5-hydroxy-4-oxopentanoyl-[4-amino-5-hydroxymethyl-2-methylpyrimidine phosphate synthase] + 4-amino-2-methyl-5-(phosphooxymethyl)pyrimidine + 3-oxopropanoate + 2 Fe(2+) + 2 H(+)</text>
        <dbReference type="Rhea" id="RHEA:65756"/>
        <dbReference type="Rhea" id="RHEA-COMP:16892"/>
        <dbReference type="Rhea" id="RHEA-COMP:16893"/>
        <dbReference type="Rhea" id="RHEA-COMP:16894"/>
        <dbReference type="Rhea" id="RHEA-COMP:16895"/>
        <dbReference type="ChEBI" id="CHEBI:15377"/>
        <dbReference type="ChEBI" id="CHEBI:15378"/>
        <dbReference type="ChEBI" id="CHEBI:29033"/>
        <dbReference type="ChEBI" id="CHEBI:29034"/>
        <dbReference type="ChEBI" id="CHEBI:29969"/>
        <dbReference type="ChEBI" id="CHEBI:29979"/>
        <dbReference type="ChEBI" id="CHEBI:33190"/>
        <dbReference type="ChEBI" id="CHEBI:58354"/>
        <dbReference type="ChEBI" id="CHEBI:143915"/>
        <dbReference type="ChEBI" id="CHEBI:157692"/>
    </reaction>
    <physiologicalReaction direction="left-to-right" evidence="11">
        <dbReference type="Rhea" id="RHEA:65757"/>
    </physiologicalReaction>
</comment>
<reference evidence="14 15" key="1">
    <citation type="submission" date="2019-02" db="EMBL/GenBank/DDBJ databases">
        <title>Genomic Encyclopedia of Type Strains, Phase IV (KMG-IV): sequencing the most valuable type-strain genomes for metagenomic binning, comparative biology and taxonomic classification.</title>
        <authorList>
            <person name="Goeker M."/>
        </authorList>
    </citation>
    <scope>NUCLEOTIDE SEQUENCE [LARGE SCALE GENOMIC DNA]</scope>
    <source>
        <strain evidence="14 15">K24</strain>
    </source>
</reference>
<organism evidence="14 15">
    <name type="scientific">Pigmentiphaga kullae</name>
    <dbReference type="NCBI Taxonomy" id="151784"/>
    <lineage>
        <taxon>Bacteria</taxon>
        <taxon>Pseudomonadati</taxon>
        <taxon>Pseudomonadota</taxon>
        <taxon>Betaproteobacteria</taxon>
        <taxon>Burkholderiales</taxon>
        <taxon>Alcaligenaceae</taxon>
        <taxon>Pigmentiphaga</taxon>
    </lineage>
</organism>
<accession>A0A4Q7NCP8</accession>
<dbReference type="PROSITE" id="PS51318">
    <property type="entry name" value="TAT"/>
    <property type="match status" value="1"/>
</dbReference>
<dbReference type="PANTHER" id="PTHR31528:SF1">
    <property type="entry name" value="4-AMINO-5-HYDROXYMETHYL-2-METHYLPYRIMIDINE PHOSPHATE SYNTHASE THI11-RELATED"/>
    <property type="match status" value="1"/>
</dbReference>
<comment type="pathway">
    <text evidence="2">Cofactor biosynthesis; thiamine diphosphate biosynthesis.</text>
</comment>
<evidence type="ECO:0000256" key="8">
    <source>
        <dbReference type="ARBA" id="ARBA00022977"/>
    </source>
</evidence>
<proteinExistence type="inferred from homology"/>
<dbReference type="Proteomes" id="UP000292445">
    <property type="component" value="Unassembled WGS sequence"/>
</dbReference>
<keyword evidence="5" id="KW-0808">Transferase</keyword>
<evidence type="ECO:0000256" key="2">
    <source>
        <dbReference type="ARBA" id="ARBA00004948"/>
    </source>
</evidence>
<feature type="domain" description="SsuA/THI5-like" evidence="13">
    <location>
        <begin position="50"/>
        <end position="265"/>
    </location>
</feature>
<keyword evidence="15" id="KW-1185">Reference proteome</keyword>
<dbReference type="InterPro" id="IPR006311">
    <property type="entry name" value="TAT_signal"/>
</dbReference>
<sequence length="353" mass="37951">MKTTLRTPGRRAVLAGLALSLATAWAAPAAHAQETKIRFQLDWRFEGPSAIFLVAAKKGYFKQEKLDVTIDAGSGSGAAVNRVASGSYEMGFADLAALMEFQGNNPGAPNQPTGVMMIYNNTPAAVFSLKKSGIKTPKDLEGKKLGSPSFDGGRRSFPIFAQANKIDDAKVTWVSMDPALRETMLARGDVDAITGFYFTSLLNLNARGVKDQDIAIMSYPEYGVKLYGNAIIADRNFARTHPEAVKGFLRAVAKATRDVLADPAASIATVKERDGIIDTPLELKRLRLAIQTAIDTPDARADGFGDINPARMALMAAQVTRTYGTKTSVNPDAAFDRSFLPEKSLTASVLRGK</sequence>
<evidence type="ECO:0000259" key="13">
    <source>
        <dbReference type="Pfam" id="PF09084"/>
    </source>
</evidence>
<dbReference type="SUPFAM" id="SSF53850">
    <property type="entry name" value="Periplasmic binding protein-like II"/>
    <property type="match status" value="1"/>
</dbReference>
<comment type="function">
    <text evidence="1">Responsible for the formation of the pyrimidine heterocycle in the thiamine biosynthesis pathway. Catalyzes the formation of hydroxymethylpyrimidine phosphate (HMP-P) from histidine and pyridoxal phosphate (PLP). The protein uses PLP and the active site histidine to form HMP-P, generating an inactive enzyme. The enzyme can only undergo a single turnover, which suggests it is a suicide enzyme.</text>
</comment>
<feature type="signal peptide" evidence="12">
    <location>
        <begin position="1"/>
        <end position="26"/>
    </location>
</feature>
<keyword evidence="9" id="KW-0408">Iron</keyword>
<evidence type="ECO:0000256" key="4">
    <source>
        <dbReference type="ARBA" id="ARBA00011738"/>
    </source>
</evidence>
<evidence type="ECO:0000313" key="15">
    <source>
        <dbReference type="Proteomes" id="UP000292445"/>
    </source>
</evidence>
<feature type="chain" id="PRO_5020543800" description="Thiamine pyrimidine synthase" evidence="12">
    <location>
        <begin position="27"/>
        <end position="353"/>
    </location>
</feature>
<evidence type="ECO:0000256" key="9">
    <source>
        <dbReference type="ARBA" id="ARBA00023004"/>
    </source>
</evidence>
<evidence type="ECO:0000256" key="12">
    <source>
        <dbReference type="SAM" id="SignalP"/>
    </source>
</evidence>
<dbReference type="InterPro" id="IPR027939">
    <property type="entry name" value="NMT1/THI5"/>
</dbReference>
<comment type="subunit">
    <text evidence="4">Homodimer.</text>
</comment>
<dbReference type="Gene3D" id="3.40.190.10">
    <property type="entry name" value="Periplasmic binding protein-like II"/>
    <property type="match status" value="2"/>
</dbReference>
<evidence type="ECO:0000256" key="11">
    <source>
        <dbReference type="ARBA" id="ARBA00048179"/>
    </source>
</evidence>
<dbReference type="PANTHER" id="PTHR31528">
    <property type="entry name" value="4-AMINO-5-HYDROXYMETHYL-2-METHYLPYRIMIDINE PHOSPHATE SYNTHASE THI11-RELATED"/>
    <property type="match status" value="1"/>
</dbReference>
<dbReference type="RefSeq" id="WP_130358181.1">
    <property type="nucleotide sequence ID" value="NZ_SGXC01000002.1"/>
</dbReference>
<evidence type="ECO:0000256" key="10">
    <source>
        <dbReference type="ARBA" id="ARBA00033171"/>
    </source>
</evidence>
<dbReference type="GO" id="GO:0009228">
    <property type="term" value="P:thiamine biosynthetic process"/>
    <property type="evidence" value="ECO:0007669"/>
    <property type="project" value="UniProtKB-KW"/>
</dbReference>
<keyword evidence="6" id="KW-0479">Metal-binding</keyword>
<dbReference type="AlphaFoldDB" id="A0A4Q7NCP8"/>
<evidence type="ECO:0000256" key="6">
    <source>
        <dbReference type="ARBA" id="ARBA00022723"/>
    </source>
</evidence>
<dbReference type="GO" id="GO:0016740">
    <property type="term" value="F:transferase activity"/>
    <property type="evidence" value="ECO:0007669"/>
    <property type="project" value="UniProtKB-KW"/>
</dbReference>
<evidence type="ECO:0000256" key="3">
    <source>
        <dbReference type="ARBA" id="ARBA00009406"/>
    </source>
</evidence>
<evidence type="ECO:0000256" key="1">
    <source>
        <dbReference type="ARBA" id="ARBA00003469"/>
    </source>
</evidence>
<keyword evidence="8" id="KW-0784">Thiamine biosynthesis</keyword>
<protein>
    <recommendedName>
        <fullName evidence="10">Thiamine pyrimidine synthase</fullName>
    </recommendedName>
</protein>
<dbReference type="InterPro" id="IPR015168">
    <property type="entry name" value="SsuA/THI5"/>
</dbReference>
<evidence type="ECO:0000256" key="5">
    <source>
        <dbReference type="ARBA" id="ARBA00022679"/>
    </source>
</evidence>
<keyword evidence="12" id="KW-0732">Signal</keyword>
<gene>
    <name evidence="14" type="ORF">EV675_3017</name>
</gene>
<dbReference type="OrthoDB" id="8555942at2"/>